<evidence type="ECO:0000256" key="7">
    <source>
        <dbReference type="SAM" id="MobiDB-lite"/>
    </source>
</evidence>
<dbReference type="PROSITE" id="PS51462">
    <property type="entry name" value="NUDIX"/>
    <property type="match status" value="1"/>
</dbReference>
<dbReference type="PRINTS" id="PR01402">
    <property type="entry name" value="MUTATORMUTX"/>
</dbReference>
<comment type="cofactor">
    <cofactor evidence="1">
        <name>Mg(2+)</name>
        <dbReference type="ChEBI" id="CHEBI:18420"/>
    </cofactor>
</comment>
<dbReference type="GO" id="GO:0008413">
    <property type="term" value="F:8-oxo-7,8-dihydroguanosine triphosphate pyrophosphatase activity"/>
    <property type="evidence" value="ECO:0007669"/>
    <property type="project" value="InterPro"/>
</dbReference>
<evidence type="ECO:0000256" key="1">
    <source>
        <dbReference type="ARBA" id="ARBA00001946"/>
    </source>
</evidence>
<dbReference type="PRINTS" id="PR00502">
    <property type="entry name" value="NUDIXFAMILY"/>
</dbReference>
<dbReference type="GO" id="GO:0006281">
    <property type="term" value="P:DNA repair"/>
    <property type="evidence" value="ECO:0007669"/>
    <property type="project" value="InterPro"/>
</dbReference>
<dbReference type="InParanoid" id="A0A540VCU6"/>
<dbReference type="FunCoup" id="A0A540VCU6">
    <property type="interactions" value="120"/>
</dbReference>
<dbReference type="PROSITE" id="PS00893">
    <property type="entry name" value="NUDIX_BOX"/>
    <property type="match status" value="1"/>
</dbReference>
<organism evidence="9 10">
    <name type="scientific">Litorilinea aerophila</name>
    <dbReference type="NCBI Taxonomy" id="1204385"/>
    <lineage>
        <taxon>Bacteria</taxon>
        <taxon>Bacillati</taxon>
        <taxon>Chloroflexota</taxon>
        <taxon>Caldilineae</taxon>
        <taxon>Caldilineales</taxon>
        <taxon>Caldilineaceae</taxon>
        <taxon>Litorilinea</taxon>
    </lineage>
</organism>
<comment type="caution">
    <text evidence="9">The sequence shown here is derived from an EMBL/GenBank/DDBJ whole genome shotgun (WGS) entry which is preliminary data.</text>
</comment>
<dbReference type="GO" id="GO:0005737">
    <property type="term" value="C:cytoplasm"/>
    <property type="evidence" value="ECO:0007669"/>
    <property type="project" value="TreeGrafter"/>
</dbReference>
<evidence type="ECO:0000256" key="4">
    <source>
        <dbReference type="ARBA" id="ARBA00022801"/>
    </source>
</evidence>
<gene>
    <name evidence="9" type="ORF">FKZ61_16035</name>
</gene>
<dbReference type="InterPro" id="IPR020084">
    <property type="entry name" value="NUDIX_hydrolase_CS"/>
</dbReference>
<reference evidence="9 10" key="1">
    <citation type="submission" date="2019-06" db="EMBL/GenBank/DDBJ databases">
        <title>Genome sequence of Litorilinea aerophila BAA-2444.</title>
        <authorList>
            <person name="Maclea K.S."/>
            <person name="Maurais E.G."/>
            <person name="Iannazzi L.C."/>
        </authorList>
    </citation>
    <scope>NUCLEOTIDE SEQUENCE [LARGE SCALE GENOMIC DNA]</scope>
    <source>
        <strain evidence="9 10">ATCC BAA-2444</strain>
    </source>
</reference>
<dbReference type="SUPFAM" id="SSF55811">
    <property type="entry name" value="Nudix"/>
    <property type="match status" value="1"/>
</dbReference>
<name>A0A540VCU6_9CHLR</name>
<dbReference type="OrthoDB" id="9800186at2"/>
<evidence type="ECO:0000313" key="9">
    <source>
        <dbReference type="EMBL" id="TQE94590.1"/>
    </source>
</evidence>
<keyword evidence="3" id="KW-0479">Metal-binding</keyword>
<evidence type="ECO:0000256" key="6">
    <source>
        <dbReference type="RuleBase" id="RU003476"/>
    </source>
</evidence>
<keyword evidence="10" id="KW-1185">Reference proteome</keyword>
<dbReference type="InterPro" id="IPR000086">
    <property type="entry name" value="NUDIX_hydrolase_dom"/>
</dbReference>
<evidence type="ECO:0000256" key="3">
    <source>
        <dbReference type="ARBA" id="ARBA00022723"/>
    </source>
</evidence>
<evidence type="ECO:0000259" key="8">
    <source>
        <dbReference type="PROSITE" id="PS51462"/>
    </source>
</evidence>
<keyword evidence="4 6" id="KW-0378">Hydrolase</keyword>
<dbReference type="InterPro" id="IPR015797">
    <property type="entry name" value="NUDIX_hydrolase-like_dom_sf"/>
</dbReference>
<evidence type="ECO:0000256" key="5">
    <source>
        <dbReference type="ARBA" id="ARBA00022842"/>
    </source>
</evidence>
<dbReference type="InterPro" id="IPR003562">
    <property type="entry name" value="Mutator_MutX_prot"/>
</dbReference>
<evidence type="ECO:0000256" key="2">
    <source>
        <dbReference type="ARBA" id="ARBA00005582"/>
    </source>
</evidence>
<dbReference type="Proteomes" id="UP000317371">
    <property type="component" value="Unassembled WGS sequence"/>
</dbReference>
<comment type="similarity">
    <text evidence="2 6">Belongs to the Nudix hydrolase family.</text>
</comment>
<dbReference type="PANTHER" id="PTHR43758">
    <property type="entry name" value="7,8-DIHYDRO-8-OXOGUANINE TRIPHOSPHATASE"/>
    <property type="match status" value="1"/>
</dbReference>
<dbReference type="AlphaFoldDB" id="A0A540VCU6"/>
<feature type="region of interest" description="Disordered" evidence="7">
    <location>
        <begin position="162"/>
        <end position="181"/>
    </location>
</feature>
<feature type="domain" description="Nudix hydrolase" evidence="8">
    <location>
        <begin position="1"/>
        <end position="129"/>
    </location>
</feature>
<dbReference type="Pfam" id="PF00293">
    <property type="entry name" value="NUDIX"/>
    <property type="match status" value="1"/>
</dbReference>
<dbReference type="PANTHER" id="PTHR43758:SF2">
    <property type="entry name" value="OXIDIZED PURINE NUCLEOSIDE TRIPHOSPHATE HYDROLASE"/>
    <property type="match status" value="1"/>
</dbReference>
<dbReference type="GO" id="GO:0046872">
    <property type="term" value="F:metal ion binding"/>
    <property type="evidence" value="ECO:0007669"/>
    <property type="project" value="UniProtKB-KW"/>
</dbReference>
<protein>
    <submittedName>
        <fullName evidence="9">8-oxo-dGTP diphosphatase</fullName>
    </submittedName>
</protein>
<dbReference type="InterPro" id="IPR020476">
    <property type="entry name" value="Nudix_hydrolase"/>
</dbReference>
<proteinExistence type="inferred from homology"/>
<accession>A0A540VCU6</accession>
<dbReference type="EMBL" id="VIGC01000022">
    <property type="protein sequence ID" value="TQE94590.1"/>
    <property type="molecule type" value="Genomic_DNA"/>
</dbReference>
<keyword evidence="5" id="KW-0460">Magnesium</keyword>
<dbReference type="Gene3D" id="3.90.79.10">
    <property type="entry name" value="Nucleoside Triphosphate Pyrophosphohydrolase"/>
    <property type="match status" value="1"/>
</dbReference>
<dbReference type="CDD" id="cd18886">
    <property type="entry name" value="NUDIX_MutT_Nudt1"/>
    <property type="match status" value="1"/>
</dbReference>
<sequence length="216" mass="24543">MKLATLCYVKFGGKTLMIHRIKKENDMHAGKWNGLGGKLEPGETPEECVIREVREESGLTIVAPQLRGILTFPAFNQEEDWYAFVFVAHRFHGQLIDSSEGELAWIDDHRLLELELWEGDRIFLPWLEQERFFSAKFVYQAGKLTDYSVVFYTPDGYTPAGRGGVADSPARESGPAVPTYRPEDDAECWVCHGPVIKRHCKIVCLRCGFTRDCSDP</sequence>
<evidence type="ECO:0000313" key="10">
    <source>
        <dbReference type="Proteomes" id="UP000317371"/>
    </source>
</evidence>